<evidence type="ECO:0000259" key="3">
    <source>
        <dbReference type="Pfam" id="PF20684"/>
    </source>
</evidence>
<evidence type="ECO:0000313" key="5">
    <source>
        <dbReference type="Proteomes" id="UP000799640"/>
    </source>
</evidence>
<feature type="transmembrane region" description="Helical" evidence="2">
    <location>
        <begin position="90"/>
        <end position="112"/>
    </location>
</feature>
<name>A0A6G1I1T2_9PEZI</name>
<dbReference type="PANTHER" id="PTHR39614">
    <property type="entry name" value="INTEGRAL MEMBRANE PROTEIN"/>
    <property type="match status" value="1"/>
</dbReference>
<keyword evidence="5" id="KW-1185">Reference proteome</keyword>
<evidence type="ECO:0000256" key="1">
    <source>
        <dbReference type="SAM" id="MobiDB-lite"/>
    </source>
</evidence>
<proteinExistence type="predicted"/>
<dbReference type="PANTHER" id="PTHR39614:SF2">
    <property type="entry name" value="INTEGRAL MEMBRANE PROTEIN"/>
    <property type="match status" value="1"/>
</dbReference>
<feature type="transmembrane region" description="Helical" evidence="2">
    <location>
        <begin position="48"/>
        <end position="70"/>
    </location>
</feature>
<feature type="transmembrane region" description="Helical" evidence="2">
    <location>
        <begin position="12"/>
        <end position="36"/>
    </location>
</feature>
<feature type="transmembrane region" description="Helical" evidence="2">
    <location>
        <begin position="203"/>
        <end position="224"/>
    </location>
</feature>
<accession>A0A6G1I1T2</accession>
<keyword evidence="2" id="KW-0472">Membrane</keyword>
<evidence type="ECO:0000313" key="4">
    <source>
        <dbReference type="EMBL" id="KAF2402029.1"/>
    </source>
</evidence>
<evidence type="ECO:0000256" key="2">
    <source>
        <dbReference type="SAM" id="Phobius"/>
    </source>
</evidence>
<dbReference type="Pfam" id="PF20684">
    <property type="entry name" value="Fung_rhodopsin"/>
    <property type="match status" value="1"/>
</dbReference>
<keyword evidence="2" id="KW-1133">Transmembrane helix</keyword>
<keyword evidence="2" id="KW-0812">Transmembrane</keyword>
<feature type="domain" description="Rhodopsin" evidence="3">
    <location>
        <begin position="31"/>
        <end position="263"/>
    </location>
</feature>
<dbReference type="AlphaFoldDB" id="A0A6G1I1T2"/>
<feature type="region of interest" description="Disordered" evidence="1">
    <location>
        <begin position="282"/>
        <end position="363"/>
    </location>
</feature>
<organism evidence="4 5">
    <name type="scientific">Trichodelitschia bisporula</name>
    <dbReference type="NCBI Taxonomy" id="703511"/>
    <lineage>
        <taxon>Eukaryota</taxon>
        <taxon>Fungi</taxon>
        <taxon>Dikarya</taxon>
        <taxon>Ascomycota</taxon>
        <taxon>Pezizomycotina</taxon>
        <taxon>Dothideomycetes</taxon>
        <taxon>Dothideomycetes incertae sedis</taxon>
        <taxon>Phaeotrichales</taxon>
        <taxon>Phaeotrichaceae</taxon>
        <taxon>Trichodelitschia</taxon>
    </lineage>
</organism>
<gene>
    <name evidence="4" type="ORF">EJ06DRAFT_474359</name>
</gene>
<feature type="compositionally biased region" description="Basic and acidic residues" evidence="1">
    <location>
        <begin position="289"/>
        <end position="301"/>
    </location>
</feature>
<dbReference type="InterPro" id="IPR049326">
    <property type="entry name" value="Rhodopsin_dom_fungi"/>
</dbReference>
<feature type="transmembrane region" description="Helical" evidence="2">
    <location>
        <begin position="124"/>
        <end position="146"/>
    </location>
</feature>
<dbReference type="EMBL" id="ML996692">
    <property type="protein sequence ID" value="KAF2402029.1"/>
    <property type="molecule type" value="Genomic_DNA"/>
</dbReference>
<protein>
    <recommendedName>
        <fullName evidence="3">Rhodopsin domain-containing protein</fullName>
    </recommendedName>
</protein>
<sequence length="374" mass="41609">MRFSPMTQDDHAGVLWIASLLAGIYAVLSLLVRTFIKRKCFGIDDWMCAAATVVAVASLAAFYVALHQGLGESSSVLDATHLRASSQSLFASRIASILSLCLSKCSVVCLIRRLFSDDMQRHRLLCDINLGIMALWACSSIVALSVRCSPQDLLQPRSGRCEDQLLRWRFIGVFDAVTEVMIVILSSGLVWRLQMRMGLKLRVVFAFVFRLPLVAVAILHIIYLSRTRPPADISMLIVPALICEQAELTYSLISATIPNLKGFLMSFDTSMMMDVSFKVQSSAQSTAPSERERERGREPYRIESISSRAPRAPDAESPDFFLASHLRPDPRRKGGAPRYAARWPADPEVPAPSAQGKSGRRDVRWRVGEAITYR</sequence>
<feature type="transmembrane region" description="Helical" evidence="2">
    <location>
        <begin position="166"/>
        <end position="191"/>
    </location>
</feature>
<dbReference type="Proteomes" id="UP000799640">
    <property type="component" value="Unassembled WGS sequence"/>
</dbReference>
<dbReference type="OrthoDB" id="3918601at2759"/>
<reference evidence="4" key="1">
    <citation type="journal article" date="2020" name="Stud. Mycol.">
        <title>101 Dothideomycetes genomes: a test case for predicting lifestyles and emergence of pathogens.</title>
        <authorList>
            <person name="Haridas S."/>
            <person name="Albert R."/>
            <person name="Binder M."/>
            <person name="Bloem J."/>
            <person name="Labutti K."/>
            <person name="Salamov A."/>
            <person name="Andreopoulos B."/>
            <person name="Baker S."/>
            <person name="Barry K."/>
            <person name="Bills G."/>
            <person name="Bluhm B."/>
            <person name="Cannon C."/>
            <person name="Castanera R."/>
            <person name="Culley D."/>
            <person name="Daum C."/>
            <person name="Ezra D."/>
            <person name="Gonzalez J."/>
            <person name="Henrissat B."/>
            <person name="Kuo A."/>
            <person name="Liang C."/>
            <person name="Lipzen A."/>
            <person name="Lutzoni F."/>
            <person name="Magnuson J."/>
            <person name="Mondo S."/>
            <person name="Nolan M."/>
            <person name="Ohm R."/>
            <person name="Pangilinan J."/>
            <person name="Park H.-J."/>
            <person name="Ramirez L."/>
            <person name="Alfaro M."/>
            <person name="Sun H."/>
            <person name="Tritt A."/>
            <person name="Yoshinaga Y."/>
            <person name="Zwiers L.-H."/>
            <person name="Turgeon B."/>
            <person name="Goodwin S."/>
            <person name="Spatafora J."/>
            <person name="Crous P."/>
            <person name="Grigoriev I."/>
        </authorList>
    </citation>
    <scope>NUCLEOTIDE SEQUENCE</scope>
    <source>
        <strain evidence="4">CBS 262.69</strain>
    </source>
</reference>